<keyword evidence="2" id="KW-1185">Reference proteome</keyword>
<dbReference type="EMBL" id="JBHUHR010000022">
    <property type="protein sequence ID" value="MFD2034652.1"/>
    <property type="molecule type" value="Genomic_DNA"/>
</dbReference>
<gene>
    <name evidence="1" type="ORF">ACFSKL_07630</name>
</gene>
<sequence length="177" mass="19867">MSLMTMLSIIAFGQQGESLRFGQQNKPHQHSESCGHVKDNNPVRVMEGKGYNSLEDGVRNQMRFSGTGGTEVSLRDNEVIVHKTGVYKISVSTDIDKDDIIQKRVNYEVVVNGKEAFQTNSHTFPSTGVYSFQVQLKENDRLCFNLVKIMDEEDNISQNKLTVQFTDPALISYGGDQ</sequence>
<reference evidence="2" key="1">
    <citation type="journal article" date="2019" name="Int. J. Syst. Evol. Microbiol.">
        <title>The Global Catalogue of Microorganisms (GCM) 10K type strain sequencing project: providing services to taxonomists for standard genome sequencing and annotation.</title>
        <authorList>
            <consortium name="The Broad Institute Genomics Platform"/>
            <consortium name="The Broad Institute Genome Sequencing Center for Infectious Disease"/>
            <person name="Wu L."/>
            <person name="Ma J."/>
        </authorList>
    </citation>
    <scope>NUCLEOTIDE SEQUENCE [LARGE SCALE GENOMIC DNA]</scope>
    <source>
        <strain evidence="2">CGMCC 1.15180</strain>
    </source>
</reference>
<name>A0ABW4VIY5_9BACT</name>
<organism evidence="1 2">
    <name type="scientific">Belliella marina</name>
    <dbReference type="NCBI Taxonomy" id="1644146"/>
    <lineage>
        <taxon>Bacteria</taxon>
        <taxon>Pseudomonadati</taxon>
        <taxon>Bacteroidota</taxon>
        <taxon>Cytophagia</taxon>
        <taxon>Cytophagales</taxon>
        <taxon>Cyclobacteriaceae</taxon>
        <taxon>Belliella</taxon>
    </lineage>
</organism>
<dbReference type="RefSeq" id="WP_376885006.1">
    <property type="nucleotide sequence ID" value="NZ_JBHUHR010000022.1"/>
</dbReference>
<evidence type="ECO:0000313" key="2">
    <source>
        <dbReference type="Proteomes" id="UP001597361"/>
    </source>
</evidence>
<accession>A0ABW4VIY5</accession>
<proteinExistence type="predicted"/>
<evidence type="ECO:0000313" key="1">
    <source>
        <dbReference type="EMBL" id="MFD2034652.1"/>
    </source>
</evidence>
<dbReference type="Proteomes" id="UP001597361">
    <property type="component" value="Unassembled WGS sequence"/>
</dbReference>
<comment type="caution">
    <text evidence="1">The sequence shown here is derived from an EMBL/GenBank/DDBJ whole genome shotgun (WGS) entry which is preliminary data.</text>
</comment>
<protein>
    <submittedName>
        <fullName evidence="1">Uncharacterized protein</fullName>
    </submittedName>
</protein>